<keyword evidence="2" id="KW-1185">Reference proteome</keyword>
<reference evidence="1" key="2">
    <citation type="submission" date="2024-09" db="EMBL/GenBank/DDBJ databases">
        <authorList>
            <person name="Veyrier F.J."/>
        </authorList>
    </citation>
    <scope>NUCLEOTIDE SEQUENCE</scope>
    <source>
        <strain evidence="1">17694</strain>
    </source>
</reference>
<dbReference type="InterPro" id="IPR015315">
    <property type="entry name" value="DUF1963"/>
</dbReference>
<dbReference type="PANTHER" id="PTHR36436">
    <property type="entry name" value="SLL5081 PROTEIN"/>
    <property type="match status" value="1"/>
</dbReference>
<dbReference type="SUPFAM" id="SSF103032">
    <property type="entry name" value="Hypothetical protein YwqG"/>
    <property type="match status" value="1"/>
</dbReference>
<dbReference type="AlphaFoldDB" id="A0A8T9MS06"/>
<evidence type="ECO:0000313" key="2">
    <source>
        <dbReference type="Proteomes" id="UP000831534"/>
    </source>
</evidence>
<sequence>MGGDLYLPKGAEYPRHPAGHALTLLAQINFAEVPKLPDFPEKGILQFFIDGTDDVYGLDYDNPSVQKGFRIVYYADVSENIDDLVMDFSPYAVENDEYGLPFTGQYAMAFKQYEQVITYSDFHCYTVFGFPEYCSEEWDNLGDEEVAEIEEVEGYFADVSETGHRIAGYPFFTQDDPRKHDEALQDYVLLFQLDTDCHDGKAIMWGDAGVGNFFIRPDDLKKLDFSKVMYTWDCC</sequence>
<dbReference type="KEGG" id="ckh:LVJ77_06055"/>
<dbReference type="RefSeq" id="WP_376986323.1">
    <property type="nucleotide sequence ID" value="NZ_CP091521.1"/>
</dbReference>
<accession>A0A8T9MS06</accession>
<organism evidence="1 2">
    <name type="scientific">Conchiformibius kuhniae</name>
    <dbReference type="NCBI Taxonomy" id="211502"/>
    <lineage>
        <taxon>Bacteria</taxon>
        <taxon>Pseudomonadati</taxon>
        <taxon>Pseudomonadota</taxon>
        <taxon>Betaproteobacteria</taxon>
        <taxon>Neisseriales</taxon>
        <taxon>Neisseriaceae</taxon>
        <taxon>Conchiformibius</taxon>
    </lineage>
</organism>
<protein>
    <submittedName>
        <fullName evidence="1">YwqG family protein</fullName>
    </submittedName>
</protein>
<evidence type="ECO:0000313" key="1">
    <source>
        <dbReference type="EMBL" id="UOP04051.1"/>
    </source>
</evidence>
<dbReference type="Gene3D" id="2.30.320.10">
    <property type="entry name" value="YwqG-like"/>
    <property type="match status" value="1"/>
</dbReference>
<dbReference type="PANTHER" id="PTHR36436:SF6">
    <property type="entry name" value="SLL5081 PROTEIN"/>
    <property type="match status" value="1"/>
</dbReference>
<dbReference type="InterPro" id="IPR035948">
    <property type="entry name" value="YwqG-like_sf"/>
</dbReference>
<dbReference type="Pfam" id="PF09234">
    <property type="entry name" value="DUF1963"/>
    <property type="match status" value="1"/>
</dbReference>
<dbReference type="EMBL" id="CP091521">
    <property type="protein sequence ID" value="UOP04051.1"/>
    <property type="molecule type" value="Genomic_DNA"/>
</dbReference>
<dbReference type="Proteomes" id="UP000831534">
    <property type="component" value="Chromosome"/>
</dbReference>
<reference evidence="1" key="1">
    <citation type="journal article" date="2022" name="Res Sq">
        <title>Evolution of multicellular longitudinally dividing oral cavity symbionts (Neisseriaceae).</title>
        <authorList>
            <person name="Nyongesa S."/>
            <person name="Weber P."/>
            <person name="Bernet E."/>
            <person name="Pullido F."/>
            <person name="Nieckarz M."/>
            <person name="Delaby M."/>
            <person name="Nieves C."/>
            <person name="Viehboeck T."/>
            <person name="Krause N."/>
            <person name="Rivera-Millot A."/>
            <person name="Nakamura A."/>
            <person name="Vischer N."/>
            <person name="VanNieuwenhze M."/>
            <person name="Brun Y."/>
            <person name="Cava F."/>
            <person name="Bulgheresi S."/>
            <person name="Veyrier F."/>
        </authorList>
    </citation>
    <scope>NUCLEOTIDE SEQUENCE</scope>
    <source>
        <strain evidence="1">17694</strain>
    </source>
</reference>
<gene>
    <name evidence="1" type="ORF">LVJ77_06055</name>
</gene>
<name>A0A8T9MS06_9NEIS</name>
<proteinExistence type="predicted"/>